<keyword evidence="1 5" id="KW-0963">Cytoplasm</keyword>
<name>A0A7K4HN67_9EURY</name>
<protein>
    <recommendedName>
        <fullName evidence="5">Putative thymidylate synthase</fullName>
        <shortName evidence="5">TS</shortName>
        <shortName evidence="5">TSase</shortName>
        <ecNumber evidence="5">2.1.1.-</ecNumber>
    </recommendedName>
</protein>
<evidence type="ECO:0000313" key="8">
    <source>
        <dbReference type="Proteomes" id="UP000570823"/>
    </source>
</evidence>
<dbReference type="PIRSF" id="PIRSF036752">
    <property type="entry name" value="TSase_MJ051"/>
    <property type="match status" value="1"/>
</dbReference>
<sequence>MRVIRAPSLGRAHELVVKMILEKGYVLDTEDGEATVEFEETAITVEDPFAEPMASGRSRFGRRFLDSYADALLHGSDSVFEYDYHGRLFDWGQGLCAEGAAVHADQIGYIVKKLREAPESRRAVAITWNPPVDETLHDCPCLQLVQCVVRDGKLQMKVVFRSNDMLSAAGANMFALAHLQKAIAEELEIPCGAYTHISLVPHIYYRRDVNDIPPFCKEGTEIAPMPEVCRACGRCARSRQV</sequence>
<dbReference type="InterPro" id="IPR045097">
    <property type="entry name" value="Thymidate_synth/dCMP_Mease"/>
</dbReference>
<evidence type="ECO:0000256" key="1">
    <source>
        <dbReference type="ARBA" id="ARBA00022490"/>
    </source>
</evidence>
<keyword evidence="3 5" id="KW-0808">Transferase</keyword>
<keyword evidence="4 5" id="KW-0545">Nucleotide biosynthesis</keyword>
<dbReference type="HAMAP" id="MF_01686">
    <property type="entry name" value="Thymidy_synth_arch"/>
    <property type="match status" value="1"/>
</dbReference>
<dbReference type="GO" id="GO:0004799">
    <property type="term" value="F:thymidylate synthase activity"/>
    <property type="evidence" value="ECO:0007669"/>
    <property type="project" value="UniProtKB-UniRule"/>
</dbReference>
<proteinExistence type="inferred from homology"/>
<dbReference type="InterPro" id="IPR023451">
    <property type="entry name" value="Thymidate_synth/dCMP_Mease_dom"/>
</dbReference>
<dbReference type="PANTHER" id="PTHR11548">
    <property type="entry name" value="THYMIDYLATE SYNTHASE 1"/>
    <property type="match status" value="1"/>
</dbReference>
<evidence type="ECO:0000313" key="7">
    <source>
        <dbReference type="EMBL" id="NVO66659.1"/>
    </source>
</evidence>
<evidence type="ECO:0000256" key="5">
    <source>
        <dbReference type="HAMAP-Rule" id="MF_01686"/>
    </source>
</evidence>
<dbReference type="UniPathway" id="UPA00575"/>
<dbReference type="PANTHER" id="PTHR11548:SF1">
    <property type="entry name" value="THYMIDYLATE SYNTHASE 1"/>
    <property type="match status" value="1"/>
</dbReference>
<evidence type="ECO:0000256" key="2">
    <source>
        <dbReference type="ARBA" id="ARBA00022603"/>
    </source>
</evidence>
<dbReference type="RefSeq" id="WP_176788332.1">
    <property type="nucleotide sequence ID" value="NZ_JABXWR010000001.1"/>
</dbReference>
<dbReference type="GO" id="GO:0006235">
    <property type="term" value="P:dTTP biosynthetic process"/>
    <property type="evidence" value="ECO:0007669"/>
    <property type="project" value="UniProtKB-UniRule"/>
</dbReference>
<gene>
    <name evidence="5" type="primary">thyA</name>
    <name evidence="7" type="ORF">HWN36_04885</name>
</gene>
<dbReference type="InterPro" id="IPR014620">
    <property type="entry name" value="Thymidylate_synthase_arc"/>
</dbReference>
<keyword evidence="8" id="KW-1185">Reference proteome</keyword>
<dbReference type="AlphaFoldDB" id="A0A7K4HN67"/>
<feature type="active site" evidence="5">
    <location>
        <position position="141"/>
    </location>
</feature>
<evidence type="ECO:0000256" key="4">
    <source>
        <dbReference type="ARBA" id="ARBA00022727"/>
    </source>
</evidence>
<dbReference type="GO" id="GO:0032259">
    <property type="term" value="P:methylation"/>
    <property type="evidence" value="ECO:0007669"/>
    <property type="project" value="UniProtKB-KW"/>
</dbReference>
<dbReference type="Pfam" id="PF00303">
    <property type="entry name" value="Thymidylat_synt"/>
    <property type="match status" value="1"/>
</dbReference>
<dbReference type="OrthoDB" id="50118at2157"/>
<dbReference type="GO" id="GO:0005829">
    <property type="term" value="C:cytosol"/>
    <property type="evidence" value="ECO:0007669"/>
    <property type="project" value="TreeGrafter"/>
</dbReference>
<comment type="pathway">
    <text evidence="5">Pyrimidine metabolism; dTTP biosynthesis.</text>
</comment>
<evidence type="ECO:0000259" key="6">
    <source>
        <dbReference type="Pfam" id="PF00303"/>
    </source>
</evidence>
<keyword evidence="2 5" id="KW-0489">Methyltransferase</keyword>
<comment type="caution">
    <text evidence="7">The sequence shown here is derived from an EMBL/GenBank/DDBJ whole genome shotgun (WGS) entry which is preliminary data.</text>
</comment>
<reference evidence="7 8" key="1">
    <citation type="submission" date="2020-06" db="EMBL/GenBank/DDBJ databases">
        <title>Methanofollis fontis sp. nov., a methanogen isolated from marine sediments near a cold seep at Four-Way Closure Ridge offshore southwestern Taiwan.</title>
        <authorList>
            <person name="Chen S.-C."/>
            <person name="Teng N.-H."/>
            <person name="Lin Y.-S."/>
            <person name="Lai M.-C."/>
            <person name="Chen H.-H."/>
            <person name="Wang C.-C."/>
        </authorList>
    </citation>
    <scope>NUCLEOTIDE SEQUENCE [LARGE SCALE GENOMIC DNA]</scope>
    <source>
        <strain evidence="7 8">DSM 2702</strain>
    </source>
</reference>
<evidence type="ECO:0000256" key="3">
    <source>
        <dbReference type="ARBA" id="ARBA00022679"/>
    </source>
</evidence>
<comment type="similarity">
    <text evidence="5">Belongs to the thymidylate synthase family. Archaeal-type ThyA subfamily.</text>
</comment>
<dbReference type="GO" id="GO:0006231">
    <property type="term" value="P:dTMP biosynthetic process"/>
    <property type="evidence" value="ECO:0007669"/>
    <property type="project" value="UniProtKB-UniRule"/>
</dbReference>
<comment type="subcellular location">
    <subcellularLocation>
        <location evidence="5">Cytoplasm</location>
    </subcellularLocation>
</comment>
<dbReference type="Proteomes" id="UP000570823">
    <property type="component" value="Unassembled WGS sequence"/>
</dbReference>
<dbReference type="NCBIfam" id="TIGR03283">
    <property type="entry name" value="thy_syn_methano"/>
    <property type="match status" value="1"/>
</dbReference>
<accession>A0A7K4HN67</accession>
<organism evidence="7 8">
    <name type="scientific">Methanofollis tationis</name>
    <dbReference type="NCBI Taxonomy" id="81417"/>
    <lineage>
        <taxon>Archaea</taxon>
        <taxon>Methanobacteriati</taxon>
        <taxon>Methanobacteriota</taxon>
        <taxon>Stenosarchaea group</taxon>
        <taxon>Methanomicrobia</taxon>
        <taxon>Methanomicrobiales</taxon>
        <taxon>Methanomicrobiaceae</taxon>
        <taxon>Methanofollis</taxon>
    </lineage>
</organism>
<dbReference type="Gene3D" id="3.30.572.10">
    <property type="entry name" value="Thymidylate synthase/dCMP hydroxymethylase domain"/>
    <property type="match status" value="1"/>
</dbReference>
<dbReference type="EMBL" id="JABXWR010000001">
    <property type="protein sequence ID" value="NVO66659.1"/>
    <property type="molecule type" value="Genomic_DNA"/>
</dbReference>
<comment type="subunit">
    <text evidence="5">Monomer.</text>
</comment>
<dbReference type="EC" id="2.1.1.-" evidence="5"/>
<feature type="domain" description="Thymidylate synthase/dCMP hydroxymethylase" evidence="6">
    <location>
        <begin position="100"/>
        <end position="206"/>
    </location>
</feature>
<dbReference type="SUPFAM" id="SSF55831">
    <property type="entry name" value="Thymidylate synthase/dCMP hydroxymethylase"/>
    <property type="match status" value="1"/>
</dbReference>
<dbReference type="InterPro" id="IPR036926">
    <property type="entry name" value="Thymidate_synth/dCMP_Mease_sf"/>
</dbReference>
<comment type="function">
    <text evidence="5">May catalyze the biosynthesis of dTMP using an unknown cosubstrate.</text>
</comment>